<dbReference type="EMBL" id="GCHU01012998">
    <property type="protein sequence ID" value="JAG87253.1"/>
    <property type="molecule type" value="Transcribed_RNA"/>
</dbReference>
<dbReference type="GO" id="GO:0080043">
    <property type="term" value="F:quercetin 3-O-glucosyltransferase activity"/>
    <property type="evidence" value="ECO:0007669"/>
    <property type="project" value="TreeGrafter"/>
</dbReference>
<dbReference type="FunFam" id="3.40.50.2000:FF:000019">
    <property type="entry name" value="Glycosyltransferase"/>
    <property type="match status" value="1"/>
</dbReference>
<name>A0A0C9S7N9_9CONI</name>
<dbReference type="PANTHER" id="PTHR11926:SF1553">
    <property type="entry name" value="GLYCOSYLTRANSFERASE"/>
    <property type="match status" value="1"/>
</dbReference>
<dbReference type="InterPro" id="IPR035595">
    <property type="entry name" value="UDP_glycos_trans_CS"/>
</dbReference>
<accession>A0A0C9S7N9</accession>
<dbReference type="Pfam" id="PF00201">
    <property type="entry name" value="UDPGT"/>
    <property type="match status" value="1"/>
</dbReference>
<evidence type="ECO:0000256" key="2">
    <source>
        <dbReference type="ARBA" id="ARBA00022679"/>
    </source>
</evidence>
<dbReference type="EC" id="2.4.1.-" evidence="4"/>
<dbReference type="PROSITE" id="PS00375">
    <property type="entry name" value="UDPGT"/>
    <property type="match status" value="1"/>
</dbReference>
<reference evidence="5" key="1">
    <citation type="submission" date="2015-02" db="EMBL/GenBank/DDBJ databases">
        <title>A transcriptome of Wollemia nobilis - a relic of Gondwana.</title>
        <authorList>
            <person name="Chia J.Y."/>
            <person name="Leong Y.S."/>
            <person name="Abdul Karim S."/>
            <person name="Wan Azmi N."/>
            <person name="Hercus R."/>
            <person name="Croft L."/>
        </authorList>
    </citation>
    <scope>NUCLEOTIDE SEQUENCE</scope>
    <source>
        <strain evidence="5">MaeBrown</strain>
        <tissue evidence="5">Leaf</tissue>
    </source>
</reference>
<organism evidence="5">
    <name type="scientific">Wollemia nobilis</name>
    <dbReference type="NCBI Taxonomy" id="56998"/>
    <lineage>
        <taxon>Eukaryota</taxon>
        <taxon>Viridiplantae</taxon>
        <taxon>Streptophyta</taxon>
        <taxon>Embryophyta</taxon>
        <taxon>Tracheophyta</taxon>
        <taxon>Spermatophyta</taxon>
        <taxon>Pinopsida</taxon>
        <taxon>Pinidae</taxon>
        <taxon>Conifers II</taxon>
        <taxon>Araucariales</taxon>
        <taxon>Araucariaceae</taxon>
        <taxon>Wollemia</taxon>
    </lineage>
</organism>
<evidence type="ECO:0000256" key="4">
    <source>
        <dbReference type="RuleBase" id="RU362057"/>
    </source>
</evidence>
<dbReference type="CDD" id="cd03784">
    <property type="entry name" value="GT1_Gtf-like"/>
    <property type="match status" value="1"/>
</dbReference>
<evidence type="ECO:0000256" key="1">
    <source>
        <dbReference type="ARBA" id="ARBA00009995"/>
    </source>
</evidence>
<dbReference type="GO" id="GO:0080044">
    <property type="term" value="F:quercetin 7-O-glucosyltransferase activity"/>
    <property type="evidence" value="ECO:0007669"/>
    <property type="project" value="TreeGrafter"/>
</dbReference>
<dbReference type="SUPFAM" id="SSF53756">
    <property type="entry name" value="UDP-Glycosyltransferase/glycogen phosphorylase"/>
    <property type="match status" value="1"/>
</dbReference>
<protein>
    <recommendedName>
        <fullName evidence="4">Glycosyltransferase</fullName>
        <ecNumber evidence="4">2.4.1.-</ecNumber>
    </recommendedName>
</protein>
<dbReference type="Gene3D" id="3.40.50.2000">
    <property type="entry name" value="Glycogen Phosphorylase B"/>
    <property type="match status" value="2"/>
</dbReference>
<dbReference type="AlphaFoldDB" id="A0A0C9S7N9"/>
<dbReference type="PANTHER" id="PTHR11926">
    <property type="entry name" value="GLUCOSYL/GLUCURONOSYL TRANSFERASES"/>
    <property type="match status" value="1"/>
</dbReference>
<evidence type="ECO:0000313" key="5">
    <source>
        <dbReference type="EMBL" id="JAG87253.1"/>
    </source>
</evidence>
<comment type="similarity">
    <text evidence="1 3">Belongs to the UDP-glycosyltransferase family.</text>
</comment>
<proteinExistence type="inferred from homology"/>
<keyword evidence="3" id="KW-0328">Glycosyltransferase</keyword>
<evidence type="ECO:0000256" key="3">
    <source>
        <dbReference type="RuleBase" id="RU003718"/>
    </source>
</evidence>
<keyword evidence="2 3" id="KW-0808">Transferase</keyword>
<dbReference type="InterPro" id="IPR002213">
    <property type="entry name" value="UDP_glucos_trans"/>
</dbReference>
<sequence length="477" mass="53280">MGRLGSLENNSEPHIMVFPYPGQGHINPLMEFAKRLARKHVRVTFVLTQTSSKRMFDAQDAAVALKVPDLRFETISDGLPSEFDPLKDVDMILHQLRTVGGAALEHLIHSFNSQGQPVSCIVFGSFGFEWLPAVAKKFNIPSAFLWCQPCAVYSVYYHYIRGLIKTEEESEVVEIPGLPRLHRQELPSFLHPSSPHGTVRRHVLLQFETMSEATWVLVNSFEQLEEREIKFLESVSPIRTVGPLVPLGFVEGNSPENTEIVPHLSKAANCVEWLNTKGESTVVYASFGSVASFSKEQLEEIAMGLKASGHYFLWVVRPGSNKRESNCTEDLPEGFLEETADRGLVVPWSPQMQVLSHPAVGVFLTHCGWNSTMESLTCGVPMIAVPQWSDQTTISKYVEDEWKTGLRLNKTVNGQIGRVAVEKSIRTVMESEEGVQLRENARRWKTLASEAVVKGGTSDKNIEEFVHEVIATSSLMS</sequence>